<organism evidence="2 3">
    <name type="scientific">Claviceps africana</name>
    <dbReference type="NCBI Taxonomy" id="83212"/>
    <lineage>
        <taxon>Eukaryota</taxon>
        <taxon>Fungi</taxon>
        <taxon>Dikarya</taxon>
        <taxon>Ascomycota</taxon>
        <taxon>Pezizomycotina</taxon>
        <taxon>Sordariomycetes</taxon>
        <taxon>Hypocreomycetidae</taxon>
        <taxon>Hypocreales</taxon>
        <taxon>Clavicipitaceae</taxon>
        <taxon>Claviceps</taxon>
    </lineage>
</organism>
<proteinExistence type="predicted"/>
<evidence type="ECO:0000256" key="1">
    <source>
        <dbReference type="SAM" id="MobiDB-lite"/>
    </source>
</evidence>
<feature type="region of interest" description="Disordered" evidence="1">
    <location>
        <begin position="1"/>
        <end position="41"/>
    </location>
</feature>
<dbReference type="Proteomes" id="UP000811619">
    <property type="component" value="Unassembled WGS sequence"/>
</dbReference>
<keyword evidence="3" id="KW-1185">Reference proteome</keyword>
<dbReference type="AlphaFoldDB" id="A0A8K0J0R6"/>
<evidence type="ECO:0000313" key="2">
    <source>
        <dbReference type="EMBL" id="KAG5915571.1"/>
    </source>
</evidence>
<dbReference type="EMBL" id="SRPY01000970">
    <property type="protein sequence ID" value="KAG5915571.1"/>
    <property type="molecule type" value="Genomic_DNA"/>
</dbReference>
<protein>
    <submittedName>
        <fullName evidence="2">Uncharacterized protein</fullName>
    </submittedName>
</protein>
<reference evidence="2" key="1">
    <citation type="journal article" date="2020" name="bioRxiv">
        <title>Whole genome comparisons of ergot fungi reveals the divergence and evolution of species within the genus Claviceps are the result of varying mechanisms driving genome evolution and host range expansion.</title>
        <authorList>
            <person name="Wyka S.A."/>
            <person name="Mondo S.J."/>
            <person name="Liu M."/>
            <person name="Dettman J."/>
            <person name="Nalam V."/>
            <person name="Broders K.D."/>
        </authorList>
    </citation>
    <scope>NUCLEOTIDE SEQUENCE</scope>
    <source>
        <strain evidence="2">CCC 489</strain>
    </source>
</reference>
<accession>A0A8K0J0R6</accession>
<name>A0A8K0J0R6_9HYPO</name>
<gene>
    <name evidence="2" type="ORF">E4U42_008007</name>
</gene>
<evidence type="ECO:0000313" key="3">
    <source>
        <dbReference type="Proteomes" id="UP000811619"/>
    </source>
</evidence>
<sequence length="92" mass="9984">MASTSASDAAARPTRVTKIPGRTRLPDEATANPHHVLAKDGTTVAGFRNPYPSWSNPPGLWSMLRNVVWPRLTGRLRMPDTSPPTVPVQTPT</sequence>
<comment type="caution">
    <text evidence="2">The sequence shown here is derived from an EMBL/GenBank/DDBJ whole genome shotgun (WGS) entry which is preliminary data.</text>
</comment>
<feature type="non-terminal residue" evidence="2">
    <location>
        <position position="92"/>
    </location>
</feature>
<dbReference type="OrthoDB" id="332863at2759"/>